<feature type="compositionally biased region" description="Acidic residues" evidence="1">
    <location>
        <begin position="364"/>
        <end position="374"/>
    </location>
</feature>
<organism evidence="3">
    <name type="scientific">Aspergillus arachidicola</name>
    <dbReference type="NCBI Taxonomy" id="656916"/>
    <lineage>
        <taxon>Eukaryota</taxon>
        <taxon>Fungi</taxon>
        <taxon>Dikarya</taxon>
        <taxon>Ascomycota</taxon>
        <taxon>Pezizomycotina</taxon>
        <taxon>Eurotiomycetes</taxon>
        <taxon>Eurotiomycetidae</taxon>
        <taxon>Eurotiales</taxon>
        <taxon>Aspergillaceae</taxon>
        <taxon>Aspergillus</taxon>
        <taxon>Aspergillus subgen. Circumdati</taxon>
    </lineage>
</organism>
<dbReference type="AlphaFoldDB" id="A0A5N6XQE6"/>
<sequence>MALTSWLYEASFGLEIGLCTLNPQPYDQPPPSYGDAIKDLPPDYSALSLLAIQETMCGDCTPPIGTKDPRVRSKSPRIDLDHLFGIREHKGPSKKKKVKQAAQQSTPPPNDDGDKSPPPDENQNGGDGGSNAGGSGDGNGDNGGDGGGGDGGDDDGWGDTWNTTSKKKDKKKKEEEEQLAKEEEERKAKEEEEKKAAEEAAANASNNDLSCANDGSGNGNDSWADFAPAGKKKNKKNDQGATLIDTDPPSNSFQDINLGGNASPPNLSLGPLGGKSTGGGLDLGGWGKSSNTENKWGLDSLGGMNGEKAQNTNPWSFGSADPLNASVGFGFGFGAPPPSNGDVGTQENKDNWGFLDTKKKTEPEPEIADDDDWDWGVSTKKKDKKKKNGAVLEELEPVVETHPVVASPPPEPVPEEKKEDDWAGWNISTQEKKKKKVKNAEPEPEPKTPAQAKPKPKPTPEAKLPDDPLYYNWDNFSSKDRKKREKPLMKKGLPIPGKDFAWPPPPPEPVADEPVQEPELEPESRPQAEPKPQPEPITLSLPDDPLYNDWDELSTKEKRKREKSLLKKGLPIPGKDFPWPPSPPEPLVEEPALEPEPEPEFEPEPVPEEPEPQAKPEPEPESKAPALPDDPLYNNWDNLFSKDREKRERSLIKKGLPIPGKDFEWPPQAAPVAEEPVQEPEPEVIPEPVIDENIRSGCTNDPEYHDYEGQTVTVLIGPRGRFYTISRSLLDKIPSLYSLLQTKPTREEHNTCKTITLSDVDERIGHTLMHYLYTGDFQVQKASSNSGTPKQQVYYAQSVLAYCTATKYSLSGLQDHAKGFMEAFGPSISIHDIVDLAREVYSRIGEDPWYLQHLTARIQAAFDADDRIFSEERFLNGFGEGSPLDKFLVRIMTQAFYTTIGSNLQNP</sequence>
<dbReference type="Proteomes" id="UP000325558">
    <property type="component" value="Unassembled WGS sequence"/>
</dbReference>
<name>A0A5N6XQE6_9EURO</name>
<protein>
    <recommendedName>
        <fullName evidence="2">BTB domain-containing protein</fullName>
    </recommendedName>
</protein>
<feature type="compositionally biased region" description="Gly residues" evidence="1">
    <location>
        <begin position="271"/>
        <end position="287"/>
    </location>
</feature>
<evidence type="ECO:0000313" key="3">
    <source>
        <dbReference type="EMBL" id="KAE8335192.1"/>
    </source>
</evidence>
<feature type="compositionally biased region" description="Acidic residues" evidence="1">
    <location>
        <begin position="510"/>
        <end position="521"/>
    </location>
</feature>
<feature type="domain" description="BTB" evidence="2">
    <location>
        <begin position="710"/>
        <end position="781"/>
    </location>
</feature>
<feature type="compositionally biased region" description="Basic and acidic residues" evidence="1">
    <location>
        <begin position="612"/>
        <end position="622"/>
    </location>
</feature>
<dbReference type="InterPro" id="IPR000210">
    <property type="entry name" value="BTB/POZ_dom"/>
</dbReference>
<gene>
    <name evidence="3" type="ORF">BDV24DRAFT_144350</name>
</gene>
<proteinExistence type="predicted"/>
<dbReference type="PROSITE" id="PS50097">
    <property type="entry name" value="BTB"/>
    <property type="match status" value="1"/>
</dbReference>
<reference evidence="3" key="1">
    <citation type="submission" date="2019-04" db="EMBL/GenBank/DDBJ databases">
        <title>Friends and foes A comparative genomics study of 23 Aspergillus species from section Flavi.</title>
        <authorList>
            <consortium name="DOE Joint Genome Institute"/>
            <person name="Kjaerbolling I."/>
            <person name="Vesth T."/>
            <person name="Frisvad J.C."/>
            <person name="Nybo J.L."/>
            <person name="Theobald S."/>
            <person name="Kildgaard S."/>
            <person name="Isbrandt T."/>
            <person name="Kuo A."/>
            <person name="Sato A."/>
            <person name="Lyhne E.K."/>
            <person name="Kogle M.E."/>
            <person name="Wiebenga A."/>
            <person name="Kun R.S."/>
            <person name="Lubbers R.J."/>
            <person name="Makela M.R."/>
            <person name="Barry K."/>
            <person name="Chovatia M."/>
            <person name="Clum A."/>
            <person name="Daum C."/>
            <person name="Haridas S."/>
            <person name="He G."/>
            <person name="LaButti K."/>
            <person name="Lipzen A."/>
            <person name="Mondo S."/>
            <person name="Riley R."/>
            <person name="Salamov A."/>
            <person name="Simmons B.A."/>
            <person name="Magnuson J.K."/>
            <person name="Henrissat B."/>
            <person name="Mortensen U.H."/>
            <person name="Larsen T.O."/>
            <person name="Devries R.P."/>
            <person name="Grigoriev I.V."/>
            <person name="Machida M."/>
            <person name="Baker S.E."/>
            <person name="Andersen M.R."/>
        </authorList>
    </citation>
    <scope>NUCLEOTIDE SEQUENCE</scope>
    <source>
        <strain evidence="3">CBS 117612</strain>
    </source>
</reference>
<feature type="compositionally biased region" description="Basic and acidic residues" evidence="1">
    <location>
        <begin position="67"/>
        <end position="91"/>
    </location>
</feature>
<dbReference type="PANTHER" id="PTHR37538">
    <property type="entry name" value="BTB DOMAIN-CONTAINING PROTEIN"/>
    <property type="match status" value="1"/>
</dbReference>
<dbReference type="Gene3D" id="3.30.710.10">
    <property type="entry name" value="Potassium Channel Kv1.1, Chain A"/>
    <property type="match status" value="1"/>
</dbReference>
<evidence type="ECO:0000256" key="1">
    <source>
        <dbReference type="SAM" id="MobiDB-lite"/>
    </source>
</evidence>
<dbReference type="EMBL" id="ML737227">
    <property type="protein sequence ID" value="KAE8335192.1"/>
    <property type="molecule type" value="Genomic_DNA"/>
</dbReference>
<dbReference type="PANTHER" id="PTHR37538:SF1">
    <property type="entry name" value="BTB DOMAIN-CONTAINING PROTEIN"/>
    <property type="match status" value="1"/>
</dbReference>
<dbReference type="InterPro" id="IPR011333">
    <property type="entry name" value="SKP1/BTB/POZ_sf"/>
</dbReference>
<feature type="region of interest" description="Disordered" evidence="1">
    <location>
        <begin position="60"/>
        <end position="637"/>
    </location>
</feature>
<feature type="compositionally biased region" description="Polar residues" evidence="1">
    <location>
        <begin position="203"/>
        <end position="221"/>
    </location>
</feature>
<feature type="compositionally biased region" description="Gly residues" evidence="1">
    <location>
        <begin position="125"/>
        <end position="150"/>
    </location>
</feature>
<feature type="compositionally biased region" description="Acidic residues" evidence="1">
    <location>
        <begin position="587"/>
        <end position="611"/>
    </location>
</feature>
<feature type="compositionally biased region" description="Basic residues" evidence="1">
    <location>
        <begin position="379"/>
        <end position="388"/>
    </location>
</feature>
<accession>A0A5N6XQE6</accession>
<dbReference type="OrthoDB" id="3594103at2759"/>
<evidence type="ECO:0000259" key="2">
    <source>
        <dbReference type="PROSITE" id="PS50097"/>
    </source>
</evidence>
<feature type="compositionally biased region" description="Basic and acidic residues" evidence="1">
    <location>
        <begin position="172"/>
        <end position="198"/>
    </location>
</feature>